<dbReference type="InterPro" id="IPR018775">
    <property type="entry name" value="RlaP"/>
</dbReference>
<dbReference type="PANTHER" id="PTHR34817:SF2">
    <property type="entry name" value="NUCLEOTIDYLTRANSFERASE"/>
    <property type="match status" value="1"/>
</dbReference>
<reference evidence="1 2" key="1">
    <citation type="submission" date="2019-10" db="EMBL/GenBank/DDBJ databases">
        <title>Vibrio sp. nov. isolated from a shrimp pond.</title>
        <authorList>
            <person name="Gomez-Gil B."/>
            <person name="Enciso-Ibarra J."/>
            <person name="Enciso-Ibarra K."/>
            <person name="Bolan-Mejia C."/>
        </authorList>
    </citation>
    <scope>NUCLEOTIDE SEQUENCE [LARGE SCALE GENOMIC DNA]</scope>
    <source>
        <strain evidence="1 2">CAIM 722</strain>
    </source>
</reference>
<keyword evidence="2" id="KW-1185">Reference proteome</keyword>
<dbReference type="PANTHER" id="PTHR34817">
    <property type="entry name" value="NUCLEOTIDYLTRANSFERASE"/>
    <property type="match status" value="1"/>
</dbReference>
<organism evidence="1 2">
    <name type="scientific">Vibrio eleionomae</name>
    <dbReference type="NCBI Taxonomy" id="2653505"/>
    <lineage>
        <taxon>Bacteria</taxon>
        <taxon>Pseudomonadati</taxon>
        <taxon>Pseudomonadota</taxon>
        <taxon>Gammaproteobacteria</taxon>
        <taxon>Vibrionales</taxon>
        <taxon>Vibrionaceae</taxon>
        <taxon>Vibrio</taxon>
    </lineage>
</organism>
<dbReference type="RefSeq" id="WP_161157833.1">
    <property type="nucleotide sequence ID" value="NZ_WEKT01000052.1"/>
</dbReference>
<dbReference type="EMBL" id="WEKT01000052">
    <property type="protein sequence ID" value="MZI95353.1"/>
    <property type="molecule type" value="Genomic_DNA"/>
</dbReference>
<accession>A0A7X4LNQ7</accession>
<evidence type="ECO:0000313" key="2">
    <source>
        <dbReference type="Proteomes" id="UP000462621"/>
    </source>
</evidence>
<gene>
    <name evidence="1" type="ORF">F9817_19440</name>
</gene>
<dbReference type="AlphaFoldDB" id="A0A7X4LNQ7"/>
<keyword evidence="1" id="KW-0808">Transferase</keyword>
<sequence length="260" mass="30916">MREKILENLQEIEQKEDICILYACESGSRAWGFPSADSDYDVRFIYVRNRDWYLRVDHEYCRDVVEQPISELLDINGWDLKKALKLLRKSNPALIEWLNSPMVYRQNDEFTQALKQLVPQFYNPRACFYHYSHMAKGNFREFLQGEIVRVKKYFYVLRPILAMKWIEQNRGVVPMEFEVLVNELITDNELKQAITKLLDDKRQGFESAYAPRIDLISDFISNELDTYENKAQEQDKTLNDFTLLNQFFIETIDGKFSPSF</sequence>
<protein>
    <submittedName>
        <fullName evidence="1">Nucleotidyltransferase domain-containing protein</fullName>
    </submittedName>
</protein>
<evidence type="ECO:0000313" key="1">
    <source>
        <dbReference type="EMBL" id="MZI95353.1"/>
    </source>
</evidence>
<proteinExistence type="predicted"/>
<dbReference type="GO" id="GO:0016740">
    <property type="term" value="F:transferase activity"/>
    <property type="evidence" value="ECO:0007669"/>
    <property type="project" value="UniProtKB-KW"/>
</dbReference>
<dbReference type="Proteomes" id="UP000462621">
    <property type="component" value="Unassembled WGS sequence"/>
</dbReference>
<name>A0A7X4LNQ7_9VIBR</name>
<dbReference type="Pfam" id="PF10127">
    <property type="entry name" value="RlaP"/>
    <property type="match status" value="1"/>
</dbReference>
<comment type="caution">
    <text evidence="1">The sequence shown here is derived from an EMBL/GenBank/DDBJ whole genome shotgun (WGS) entry which is preliminary data.</text>
</comment>